<evidence type="ECO:0000313" key="4">
    <source>
        <dbReference type="EMBL" id="TNJ26526.1"/>
    </source>
</evidence>
<dbReference type="PANTHER" id="PTHR13799:SF14">
    <property type="entry name" value="GTP CYCLOHYDROLASE 1 TYPE 2 HOMOLOG"/>
    <property type="match status" value="1"/>
</dbReference>
<evidence type="ECO:0000313" key="5">
    <source>
        <dbReference type="Proteomes" id="UP000315496"/>
    </source>
</evidence>
<dbReference type="InterPro" id="IPR036069">
    <property type="entry name" value="DUF34/NIF3_sf"/>
</dbReference>
<dbReference type="GO" id="GO:0005737">
    <property type="term" value="C:cytoplasm"/>
    <property type="evidence" value="ECO:0007669"/>
    <property type="project" value="TreeGrafter"/>
</dbReference>
<dbReference type="Pfam" id="PF01784">
    <property type="entry name" value="DUF34_NIF3"/>
    <property type="match status" value="2"/>
</dbReference>
<feature type="binding site" evidence="3">
    <location>
        <position position="62"/>
    </location>
    <ligand>
        <name>a divalent metal cation</name>
        <dbReference type="ChEBI" id="CHEBI:60240"/>
        <label>1</label>
    </ligand>
</feature>
<feature type="binding site" evidence="3">
    <location>
        <position position="61"/>
    </location>
    <ligand>
        <name>a divalent metal cation</name>
        <dbReference type="ChEBI" id="CHEBI:60240"/>
        <label>1</label>
    </ligand>
</feature>
<proteinExistence type="inferred from homology"/>
<gene>
    <name evidence="4" type="ORF">GMRT_10483</name>
</gene>
<dbReference type="AlphaFoldDB" id="A0A4Z1SLJ6"/>
<accession>A0A4Z1SLJ6</accession>
<comment type="similarity">
    <text evidence="1">Belongs to the GTP cyclohydrolase I type 2/NIF3 family.</text>
</comment>
<dbReference type="VEuPathDB" id="GiardiaDB:GMRT_10483"/>
<name>A0A4Z1SLJ6_GIAMU</name>
<dbReference type="InterPro" id="IPR002678">
    <property type="entry name" value="DUF34/NIF3"/>
</dbReference>
<sequence>MDRCDLERLLDELYGSRTDWQHNGLQVEGRERISRVVLGVSLCERLIEEAIADKADAIVVHHGFFGKGFLRVTGAMKCRLQPLLGHNINLFAYHLPMDAHPEVGHNALLAKSAGLHPDKYHEVGCYSNNPERLTTAQLVARISTYLDRREVLYDTPILPSTAPSFCSITVCGTTRIWPTGPACLENAVPNRIYICSGGSADMVGEIDADLFIFGEPKESCISIAAERGIGLVGLGHWRSEQPGLWGLQDYLKAKCKDLTVNYVPISCDV</sequence>
<feature type="binding site" evidence="3">
    <location>
        <position position="240"/>
    </location>
    <ligand>
        <name>a divalent metal cation</name>
        <dbReference type="ChEBI" id="CHEBI:60240"/>
        <label>1</label>
    </ligand>
</feature>
<feature type="binding site" evidence="3">
    <location>
        <position position="236"/>
    </location>
    <ligand>
        <name>a divalent metal cation</name>
        <dbReference type="ChEBI" id="CHEBI:60240"/>
        <label>1</label>
    </ligand>
</feature>
<organism evidence="4 5">
    <name type="scientific">Giardia muris</name>
    <dbReference type="NCBI Taxonomy" id="5742"/>
    <lineage>
        <taxon>Eukaryota</taxon>
        <taxon>Metamonada</taxon>
        <taxon>Diplomonadida</taxon>
        <taxon>Hexamitidae</taxon>
        <taxon>Giardiinae</taxon>
        <taxon>Giardia</taxon>
    </lineage>
</organism>
<dbReference type="OrthoDB" id="10249087at2759"/>
<evidence type="ECO:0000256" key="1">
    <source>
        <dbReference type="ARBA" id="ARBA00006964"/>
    </source>
</evidence>
<reference evidence="4 5" key="1">
    <citation type="submission" date="2019-05" db="EMBL/GenBank/DDBJ databases">
        <title>The compact genome of Giardia muris reveals important steps in the evolution of intestinal protozoan parasites.</title>
        <authorList>
            <person name="Xu F."/>
            <person name="Jimenez-Gonzalez A."/>
            <person name="Einarsson E."/>
            <person name="Astvaldsson A."/>
            <person name="Peirasmaki D."/>
            <person name="Eckmann L."/>
            <person name="Andersson J.O."/>
            <person name="Svard S.G."/>
            <person name="Jerlstrom-Hultqvist J."/>
        </authorList>
    </citation>
    <scope>NUCLEOTIDE SEQUENCE [LARGE SCALE GENOMIC DNA]</scope>
    <source>
        <strain evidence="4 5">Roberts-Thomson</strain>
    </source>
</reference>
<dbReference type="Proteomes" id="UP000315496">
    <property type="component" value="Chromosome 5"/>
</dbReference>
<dbReference type="PANTHER" id="PTHR13799">
    <property type="entry name" value="NGG1 INTERACTING FACTOR 3"/>
    <property type="match status" value="1"/>
</dbReference>
<dbReference type="SUPFAM" id="SSF102705">
    <property type="entry name" value="NIF3 (NGG1p interacting factor 3)-like"/>
    <property type="match status" value="1"/>
</dbReference>
<protein>
    <submittedName>
        <fullName evidence="4">Nif3-related protein</fullName>
    </submittedName>
</protein>
<dbReference type="FunFam" id="3.40.1390.30:FF:000001">
    <property type="entry name" value="GTP cyclohydrolase 1 type 2"/>
    <property type="match status" value="1"/>
</dbReference>
<evidence type="ECO:0000256" key="3">
    <source>
        <dbReference type="PIRSR" id="PIRSR602678-1"/>
    </source>
</evidence>
<dbReference type="EMBL" id="VDLU01000005">
    <property type="protein sequence ID" value="TNJ26526.1"/>
    <property type="molecule type" value="Genomic_DNA"/>
</dbReference>
<evidence type="ECO:0000256" key="2">
    <source>
        <dbReference type="ARBA" id="ARBA00022723"/>
    </source>
</evidence>
<feature type="binding site" evidence="3">
    <location>
        <position position="98"/>
    </location>
    <ligand>
        <name>a divalent metal cation</name>
        <dbReference type="ChEBI" id="CHEBI:60240"/>
        <label>1</label>
    </ligand>
</feature>
<comment type="caution">
    <text evidence="4">The sequence shown here is derived from an EMBL/GenBank/DDBJ whole genome shotgun (WGS) entry which is preliminary data.</text>
</comment>
<keyword evidence="5" id="KW-1185">Reference proteome</keyword>
<dbReference type="GO" id="GO:0046872">
    <property type="term" value="F:metal ion binding"/>
    <property type="evidence" value="ECO:0007669"/>
    <property type="project" value="UniProtKB-KW"/>
</dbReference>
<dbReference type="Gene3D" id="3.40.1390.30">
    <property type="entry name" value="NIF3 (NGG1p interacting factor 3)-like"/>
    <property type="match status" value="2"/>
</dbReference>
<keyword evidence="2 3" id="KW-0479">Metal-binding</keyword>